<keyword evidence="4" id="KW-0479">Metal-binding</keyword>
<dbReference type="InterPro" id="IPR017455">
    <property type="entry name" value="Znf_FYVE-rel"/>
</dbReference>
<dbReference type="OrthoDB" id="245697at2759"/>
<dbReference type="KEGG" id="cgob:115009168"/>
<dbReference type="Gene3D" id="3.30.40.10">
    <property type="entry name" value="Zinc/RING finger domain, C3HC4 (zinc finger)"/>
    <property type="match status" value="1"/>
</dbReference>
<evidence type="ECO:0000259" key="10">
    <source>
        <dbReference type="PROSITE" id="PS50003"/>
    </source>
</evidence>
<feature type="domain" description="PH" evidence="10">
    <location>
        <begin position="926"/>
        <end position="1020"/>
    </location>
</feature>
<dbReference type="InterPro" id="IPR051092">
    <property type="entry name" value="FYVE_RhoGEF_PH"/>
</dbReference>
<dbReference type="PROSITE" id="PS50178">
    <property type="entry name" value="ZF_FYVE"/>
    <property type="match status" value="1"/>
</dbReference>
<feature type="region of interest" description="Disordered" evidence="9">
    <location>
        <begin position="409"/>
        <end position="446"/>
    </location>
</feature>
<dbReference type="Pfam" id="PF00169">
    <property type="entry name" value="PH"/>
    <property type="match status" value="2"/>
</dbReference>
<feature type="compositionally biased region" description="Low complexity" evidence="9">
    <location>
        <begin position="383"/>
        <end position="394"/>
    </location>
</feature>
<dbReference type="GO" id="GO:0008270">
    <property type="term" value="F:zinc ion binding"/>
    <property type="evidence" value="ECO:0007669"/>
    <property type="project" value="UniProtKB-KW"/>
</dbReference>
<dbReference type="InterPro" id="IPR000219">
    <property type="entry name" value="DH_dom"/>
</dbReference>
<dbReference type="CDD" id="cd13237">
    <property type="entry name" value="PH2_FGD5_FGD6"/>
    <property type="match status" value="1"/>
</dbReference>
<feature type="compositionally biased region" description="Basic and acidic residues" evidence="9">
    <location>
        <begin position="423"/>
        <end position="443"/>
    </location>
</feature>
<evidence type="ECO:0000313" key="13">
    <source>
        <dbReference type="Proteomes" id="UP000504630"/>
    </source>
</evidence>
<dbReference type="CDD" id="cd00160">
    <property type="entry name" value="RhoGEF"/>
    <property type="match status" value="1"/>
</dbReference>
<keyword evidence="3" id="KW-0344">Guanine-nucleotide releasing factor</keyword>
<keyword evidence="7" id="KW-0206">Cytoskeleton</keyword>
<dbReference type="Pfam" id="PF00621">
    <property type="entry name" value="RhoGEF"/>
    <property type="match status" value="1"/>
</dbReference>
<evidence type="ECO:0000259" key="12">
    <source>
        <dbReference type="PROSITE" id="PS50178"/>
    </source>
</evidence>
<dbReference type="GO" id="GO:0005737">
    <property type="term" value="C:cytoplasm"/>
    <property type="evidence" value="ECO:0007669"/>
    <property type="project" value="TreeGrafter"/>
</dbReference>
<dbReference type="InterPro" id="IPR013083">
    <property type="entry name" value="Znf_RING/FYVE/PHD"/>
</dbReference>
<dbReference type="SUPFAM" id="SSF50729">
    <property type="entry name" value="PH domain-like"/>
    <property type="match status" value="2"/>
</dbReference>
<feature type="compositionally biased region" description="Acidic residues" evidence="9">
    <location>
        <begin position="353"/>
        <end position="363"/>
    </location>
</feature>
<feature type="compositionally biased region" description="Acidic residues" evidence="9">
    <location>
        <begin position="657"/>
        <end position="683"/>
    </location>
</feature>
<evidence type="ECO:0000256" key="1">
    <source>
        <dbReference type="ARBA" id="ARBA00004245"/>
    </source>
</evidence>
<evidence type="ECO:0000256" key="8">
    <source>
        <dbReference type="PROSITE-ProRule" id="PRU00091"/>
    </source>
</evidence>
<evidence type="ECO:0000256" key="4">
    <source>
        <dbReference type="ARBA" id="ARBA00022723"/>
    </source>
</evidence>
<dbReference type="InterPro" id="IPR000306">
    <property type="entry name" value="Znf_FYVE"/>
</dbReference>
<gene>
    <name evidence="14" type="primary">LOC115009168</name>
</gene>
<dbReference type="SMART" id="SM00325">
    <property type="entry name" value="RhoGEF"/>
    <property type="match status" value="1"/>
</dbReference>
<dbReference type="RefSeq" id="XP_029288828.1">
    <property type="nucleotide sequence ID" value="XM_029432968.1"/>
</dbReference>
<feature type="compositionally biased region" description="Polar residues" evidence="9">
    <location>
        <begin position="479"/>
        <end position="493"/>
    </location>
</feature>
<keyword evidence="6" id="KW-0862">Zinc</keyword>
<dbReference type="InterPro" id="IPR035899">
    <property type="entry name" value="DBL_dom_sf"/>
</dbReference>
<organism evidence="13 14">
    <name type="scientific">Cottoperca gobio</name>
    <name type="common">Frogmouth</name>
    <name type="synonym">Aphritis gobio</name>
    <dbReference type="NCBI Taxonomy" id="56716"/>
    <lineage>
        <taxon>Eukaryota</taxon>
        <taxon>Metazoa</taxon>
        <taxon>Chordata</taxon>
        <taxon>Craniata</taxon>
        <taxon>Vertebrata</taxon>
        <taxon>Euteleostomi</taxon>
        <taxon>Actinopterygii</taxon>
        <taxon>Neopterygii</taxon>
        <taxon>Teleostei</taxon>
        <taxon>Neoteleostei</taxon>
        <taxon>Acanthomorphata</taxon>
        <taxon>Eupercaria</taxon>
        <taxon>Perciformes</taxon>
        <taxon>Notothenioidei</taxon>
        <taxon>Bovichtidae</taxon>
        <taxon>Cottoperca</taxon>
    </lineage>
</organism>
<feature type="compositionally biased region" description="Polar residues" evidence="9">
    <location>
        <begin position="637"/>
        <end position="647"/>
    </location>
</feature>
<evidence type="ECO:0000256" key="5">
    <source>
        <dbReference type="ARBA" id="ARBA00022771"/>
    </source>
</evidence>
<keyword evidence="13" id="KW-1185">Reference proteome</keyword>
<feature type="region of interest" description="Disordered" evidence="9">
    <location>
        <begin position="234"/>
        <end position="264"/>
    </location>
</feature>
<dbReference type="InParanoid" id="A0A6J2PRM2"/>
<keyword evidence="2" id="KW-0963">Cytoplasm</keyword>
<dbReference type="Pfam" id="PF01363">
    <property type="entry name" value="FYVE"/>
    <property type="match status" value="1"/>
</dbReference>
<dbReference type="PROSITE" id="PS50003">
    <property type="entry name" value="PH_DOMAIN"/>
    <property type="match status" value="2"/>
</dbReference>
<dbReference type="InterPro" id="IPR001849">
    <property type="entry name" value="PH_domain"/>
</dbReference>
<feature type="domain" description="PH" evidence="10">
    <location>
        <begin position="1160"/>
        <end position="1253"/>
    </location>
</feature>
<feature type="compositionally biased region" description="Basic and acidic residues" evidence="9">
    <location>
        <begin position="253"/>
        <end position="264"/>
    </location>
</feature>
<dbReference type="Gene3D" id="2.30.29.30">
    <property type="entry name" value="Pleckstrin-homology domain (PH domain)/Phosphotyrosine-binding domain (PTB)"/>
    <property type="match status" value="2"/>
</dbReference>
<dbReference type="PANTHER" id="PTHR12673:SF12">
    <property type="entry name" value="FYVE, RHOGEF AND PH DOMAIN-CONTAINING PROTEIN 6"/>
    <property type="match status" value="1"/>
</dbReference>
<evidence type="ECO:0000256" key="7">
    <source>
        <dbReference type="ARBA" id="ARBA00023212"/>
    </source>
</evidence>
<reference evidence="14" key="1">
    <citation type="submission" date="2025-08" db="UniProtKB">
        <authorList>
            <consortium name="RefSeq"/>
        </authorList>
    </citation>
    <scope>IDENTIFICATION</scope>
</reference>
<protein>
    <submittedName>
        <fullName evidence="14">FYVE, RhoGEF and PH domain-containing protein 6-like</fullName>
    </submittedName>
</protein>
<dbReference type="CDD" id="cd15743">
    <property type="entry name" value="FYVE_FGD6"/>
    <property type="match status" value="1"/>
</dbReference>
<name>A0A6J2PRM2_COTGO</name>
<evidence type="ECO:0000256" key="3">
    <source>
        <dbReference type="ARBA" id="ARBA00022658"/>
    </source>
</evidence>
<accession>A0A6J2PRM2</accession>
<dbReference type="PANTHER" id="PTHR12673">
    <property type="entry name" value="FACIOGENITAL DYSPLASIA PROTEIN"/>
    <property type="match status" value="1"/>
</dbReference>
<dbReference type="GO" id="GO:0005856">
    <property type="term" value="C:cytoskeleton"/>
    <property type="evidence" value="ECO:0007669"/>
    <property type="project" value="UniProtKB-SubCell"/>
</dbReference>
<feature type="region of interest" description="Disordered" evidence="9">
    <location>
        <begin position="308"/>
        <end position="394"/>
    </location>
</feature>
<feature type="domain" description="FYVE-type" evidence="12">
    <location>
        <begin position="1059"/>
        <end position="1118"/>
    </location>
</feature>
<dbReference type="Proteomes" id="UP000504630">
    <property type="component" value="Chromosome 6"/>
</dbReference>
<dbReference type="InterPro" id="IPR011993">
    <property type="entry name" value="PH-like_dom_sf"/>
</dbReference>
<feature type="domain" description="DH" evidence="11">
    <location>
        <begin position="708"/>
        <end position="897"/>
    </location>
</feature>
<dbReference type="SUPFAM" id="SSF48065">
    <property type="entry name" value="DBL homology domain (DH-domain)"/>
    <property type="match status" value="1"/>
</dbReference>
<evidence type="ECO:0000256" key="2">
    <source>
        <dbReference type="ARBA" id="ARBA00022490"/>
    </source>
</evidence>
<dbReference type="SMART" id="SM00233">
    <property type="entry name" value="PH"/>
    <property type="match status" value="2"/>
</dbReference>
<dbReference type="GO" id="GO:0005085">
    <property type="term" value="F:guanyl-nucleotide exchange factor activity"/>
    <property type="evidence" value="ECO:0007669"/>
    <property type="project" value="UniProtKB-KW"/>
</dbReference>
<comment type="subcellular location">
    <subcellularLocation>
        <location evidence="1">Cytoplasm</location>
        <location evidence="1">Cytoskeleton</location>
    </subcellularLocation>
</comment>
<dbReference type="GeneID" id="115009168"/>
<feature type="region of interest" description="Disordered" evidence="9">
    <location>
        <begin position="637"/>
        <end position="706"/>
    </location>
</feature>
<dbReference type="AlphaFoldDB" id="A0A6J2PRM2"/>
<dbReference type="PROSITE" id="PS50010">
    <property type="entry name" value="DH_2"/>
    <property type="match status" value="1"/>
</dbReference>
<proteinExistence type="predicted"/>
<evidence type="ECO:0000313" key="14">
    <source>
        <dbReference type="RefSeq" id="XP_029288828.1"/>
    </source>
</evidence>
<evidence type="ECO:0000259" key="11">
    <source>
        <dbReference type="PROSITE" id="PS50010"/>
    </source>
</evidence>
<feature type="region of interest" description="Disordered" evidence="9">
    <location>
        <begin position="476"/>
        <end position="496"/>
    </location>
</feature>
<evidence type="ECO:0000256" key="6">
    <source>
        <dbReference type="ARBA" id="ARBA00022833"/>
    </source>
</evidence>
<keyword evidence="5 8" id="KW-0863">Zinc-finger</keyword>
<sequence>MNSGMQKPPLAPKPKLAQPQRPGLYPSTPRRDCLSLSSPGTPRRVKPLLAPKPCLSKLTTAVESKPLASKSLLQTPVTETPRIEGLLNSQNGIQQENKKPDWDYIIPICLCSQEHCMCIRNTSAHRKLLPTSRGTAEDSREKTDKCKVMNTSTNTHLTNHKPLQETFTLDRNLNTDINSSSPEVRLTLPHRTWSDEANGNLIPQSASGRGPEEEALCSEQIYCVPQPNPVPAASRKPIPVPVPRKPMTAGLPHQEKVEEKSEEIISQEGREMNVKEVKVSSERKGSSSLSVSVPVGNIFLSARKVCAQPAPPPRKKPLLSAPEKAPTYAPHTLPKDVEEEDLGWDSNIQEMEVSVDQEDEEVEKEGTYNQESVYSIFPPSPPSSRSLQQPELSQPPAITVAAAVVKVVPKKPKRHSNPMAWMQRKESSEEKQEWKSGDDEKRQAFPTQDCVLKETVRMELPLVEKTSRKLLTPGIIKPSRSSLGKQKAKSFSSADLLRSDGQKRNSFRKLLDLKLSVKMLMVKGGHSSNCTANENEQSVDREQDGCEDFHKHFRAQRKFSCPLTGVEQSVDGDDFLPVTEQDINYENIPHYEEIPDYINVHVGRAEESPLASISQPTAWLYNDEGIYEEPEPYMTFEKSTGHQQCPTPTDYERSSVDEEVTPLDDDDILANTSEDEDEEEDDSSSISSKGDPEQPEESTALSGQKKSKIHHIATEIMSSESVFVDVLKLLHVDFRDATSTAARQSGKPVIEERLLNQILYYLPQLYELNQGLLKELKQRVAKWDENAQLADIFVKKGPYLKMYSTYIREFDKNVALLEEQTKKNPAFGAVVREFEASPRCANLALKHYLLKPVQRIPQYQLLLTDYLKNLSEDSDDYKDTQAALVIVKEVANHANDIMKQGDNFQKLIQVQGSLNGHHEIVQPGRIFLKEGVLKKLSRKVMQPRMFFLFNDTLLYTTPVQSGQFKFNNMLSLAGMKVSKPSQEAYQNELNIESVERSFILSASSATERDEWLEAIYTAISDYTRKKISFISGKPPEEVELSDCGDGASLGSKAPIWIPDPRTTMCMICTCVFTLTWRRHHCRACGKVVCQSCSSNKYCLEYLKNQMARVCDQCVPVLLQQKSEQALSAAVSPGNRATFTFTRKQKKIPAALKEVSASTDNSSMSGYLQRSKSNKKQGKRLWFVIKDKVLYTYAASEDVAALESQPLLGFMLKVDSSEKLHFKLYHKKTLHYIFKADDLQTSQRWIDSFKEATVL</sequence>
<evidence type="ECO:0000256" key="9">
    <source>
        <dbReference type="SAM" id="MobiDB-lite"/>
    </source>
</evidence>
<dbReference type="SMART" id="SM00064">
    <property type="entry name" value="FYVE"/>
    <property type="match status" value="1"/>
</dbReference>
<dbReference type="Gene3D" id="1.20.900.10">
    <property type="entry name" value="Dbl homology (DH) domain"/>
    <property type="match status" value="1"/>
</dbReference>
<feature type="region of interest" description="Disordered" evidence="9">
    <location>
        <begin position="1"/>
        <end position="48"/>
    </location>
</feature>